<evidence type="ECO:0000256" key="5">
    <source>
        <dbReference type="ARBA" id="ARBA00023136"/>
    </source>
</evidence>
<feature type="transmembrane region" description="Helical" evidence="7">
    <location>
        <begin position="201"/>
        <end position="223"/>
    </location>
</feature>
<evidence type="ECO:0000256" key="2">
    <source>
        <dbReference type="ARBA" id="ARBA00022475"/>
    </source>
</evidence>
<evidence type="ECO:0000259" key="9">
    <source>
        <dbReference type="Pfam" id="PF12821"/>
    </source>
</evidence>
<feature type="transmembrane region" description="Helical" evidence="7">
    <location>
        <begin position="408"/>
        <end position="437"/>
    </location>
</feature>
<evidence type="ECO:0000256" key="1">
    <source>
        <dbReference type="ARBA" id="ARBA00004651"/>
    </source>
</evidence>
<feature type="transmembrane region" description="Helical" evidence="7">
    <location>
        <begin position="304"/>
        <end position="326"/>
    </location>
</feature>
<keyword evidence="2" id="KW-1003">Cell membrane</keyword>
<dbReference type="InterPro" id="IPR010619">
    <property type="entry name" value="ThrE-like_N"/>
</dbReference>
<evidence type="ECO:0000256" key="3">
    <source>
        <dbReference type="ARBA" id="ARBA00022692"/>
    </source>
</evidence>
<evidence type="ECO:0000256" key="6">
    <source>
        <dbReference type="ARBA" id="ARBA00034125"/>
    </source>
</evidence>
<dbReference type="EMBL" id="JXBZ01000003">
    <property type="protein sequence ID" value="KJY49469.1"/>
    <property type="molecule type" value="Genomic_DNA"/>
</dbReference>
<evidence type="ECO:0000313" key="11">
    <source>
        <dbReference type="Proteomes" id="UP000033695"/>
    </source>
</evidence>
<feature type="transmembrane region" description="Helical" evidence="7">
    <location>
        <begin position="235"/>
        <end position="257"/>
    </location>
</feature>
<evidence type="ECO:0000313" key="10">
    <source>
        <dbReference type="EMBL" id="KJY49469.1"/>
    </source>
</evidence>
<evidence type="ECO:0000256" key="4">
    <source>
        <dbReference type="ARBA" id="ARBA00022989"/>
    </source>
</evidence>
<dbReference type="InterPro" id="IPR024528">
    <property type="entry name" value="ThrE_2"/>
</dbReference>
<dbReference type="Pfam" id="PF06738">
    <property type="entry name" value="ThrE"/>
    <property type="match status" value="1"/>
</dbReference>
<accession>A0A0F4KU04</accession>
<evidence type="ECO:0000256" key="7">
    <source>
        <dbReference type="SAM" id="Phobius"/>
    </source>
</evidence>
<dbReference type="HOGENOM" id="CLU_027127_0_0_9"/>
<reference evidence="10 11" key="1">
    <citation type="submission" date="2014-12" db="EMBL/GenBank/DDBJ databases">
        <title>Comparative genomics of the lactic acid bacteria isolated from the honey bee gut.</title>
        <authorList>
            <person name="Ellegaard K.M."/>
            <person name="Tamarit D."/>
            <person name="Javelind E."/>
            <person name="Olofsson T."/>
            <person name="Andersson S.G."/>
            <person name="Vasquez A."/>
        </authorList>
    </citation>
    <scope>NUCLEOTIDE SEQUENCE [LARGE SCALE GENOMIC DNA]</scope>
    <source>
        <strain evidence="10 11">Hon2</strain>
    </source>
</reference>
<dbReference type="GO" id="GO:0015744">
    <property type="term" value="P:succinate transport"/>
    <property type="evidence" value="ECO:0007669"/>
    <property type="project" value="TreeGrafter"/>
</dbReference>
<proteinExistence type="inferred from homology"/>
<feature type="transmembrane region" description="Helical" evidence="7">
    <location>
        <begin position="269"/>
        <end position="292"/>
    </location>
</feature>
<feature type="domain" description="Threonine/serine exporter-like N-terminal" evidence="8">
    <location>
        <begin position="46"/>
        <end position="290"/>
    </location>
</feature>
<comment type="caution">
    <text evidence="10">The sequence shown here is derived from an EMBL/GenBank/DDBJ whole genome shotgun (WGS) entry which is preliminary data.</text>
</comment>
<dbReference type="GO" id="GO:0022857">
    <property type="term" value="F:transmembrane transporter activity"/>
    <property type="evidence" value="ECO:0007669"/>
    <property type="project" value="InterPro"/>
</dbReference>
<sequence>MTVEQKPATRLRLSQKHHMTIHWKDFISDDTICATEASLAERSGVVGRVGIMLLACGTGAWRVRDAMNIVARSLNLTCSAEVGLLTISYTCFSQNYSHSRVLTIAKSGVNTDKLGIMEKFVKKFPKECQHLTIRQIHIQLDKIQHQSGNYTIFQAALAAALACSSFVFLLGGGPIEMLCCFVGAGIGNLIRKLMATQRITLLADISVSVAAACLSYLFFFKFLNLAFGVSSQHEAGYIGAMLFVIPGFPFITSMLDMSKLDMKSGLERLSYALMIIITATLVGWLVALMVHLRPQNFLPLPLSPLLMMLLRLPASFCGVYGFSVMFNSPRKMAFAAGVLGALGNTLRLELVDLTNIPAGAAAFVGSFVTGILASVVNKKHGYPRISLTVPAIVIMIPGLYIYRGVYNIGINAIGIGALWLCKAAMIIMFIPLGLFIARILLDKKWRYCD</sequence>
<dbReference type="AlphaFoldDB" id="A0A0F4KU04"/>
<keyword evidence="4 7" id="KW-1133">Transmembrane helix</keyword>
<keyword evidence="5 7" id="KW-0472">Membrane</keyword>
<dbReference type="STRING" id="1218508.JG29_04330"/>
<dbReference type="PATRIC" id="fig|1218508.4.peg.443"/>
<feature type="transmembrane region" description="Helical" evidence="7">
    <location>
        <begin position="333"/>
        <end position="350"/>
    </location>
</feature>
<dbReference type="Proteomes" id="UP000033695">
    <property type="component" value="Unassembled WGS sequence"/>
</dbReference>
<name>A0A0F4KU04_9LACO</name>
<dbReference type="Pfam" id="PF12821">
    <property type="entry name" value="ThrE_2"/>
    <property type="match status" value="1"/>
</dbReference>
<organism evidence="10 11">
    <name type="scientific">Bombilactobacillus mellis</name>
    <dbReference type="NCBI Taxonomy" id="1218508"/>
    <lineage>
        <taxon>Bacteria</taxon>
        <taxon>Bacillati</taxon>
        <taxon>Bacillota</taxon>
        <taxon>Bacilli</taxon>
        <taxon>Lactobacillales</taxon>
        <taxon>Lactobacillaceae</taxon>
        <taxon>Bombilactobacillus</taxon>
    </lineage>
</organism>
<feature type="transmembrane region" description="Helical" evidence="7">
    <location>
        <begin position="385"/>
        <end position="402"/>
    </location>
</feature>
<keyword evidence="11" id="KW-1185">Reference proteome</keyword>
<comment type="subcellular location">
    <subcellularLocation>
        <location evidence="1">Cell membrane</location>
        <topology evidence="1">Multi-pass membrane protein</topology>
    </subcellularLocation>
</comment>
<protein>
    <submittedName>
        <fullName evidence="10">Integral membrane protein</fullName>
    </submittedName>
</protein>
<comment type="similarity">
    <text evidence="6">Belongs to the ThrE exporter (TC 2.A.79) family.</text>
</comment>
<gene>
    <name evidence="10" type="ORF">JG29_04330</name>
</gene>
<keyword evidence="3 7" id="KW-0812">Transmembrane</keyword>
<dbReference type="PANTHER" id="PTHR34390:SF2">
    <property type="entry name" value="SUCCINATE TRANSPORTER SUBUNIT YJJP-RELATED"/>
    <property type="match status" value="1"/>
</dbReference>
<dbReference type="PANTHER" id="PTHR34390">
    <property type="entry name" value="UPF0442 PROTEIN YJJB-RELATED"/>
    <property type="match status" value="1"/>
</dbReference>
<feature type="transmembrane region" description="Helical" evidence="7">
    <location>
        <begin position="175"/>
        <end position="194"/>
    </location>
</feature>
<dbReference type="GO" id="GO:0005886">
    <property type="term" value="C:plasma membrane"/>
    <property type="evidence" value="ECO:0007669"/>
    <property type="project" value="UniProtKB-SubCell"/>
</dbReference>
<feature type="transmembrane region" description="Helical" evidence="7">
    <location>
        <begin position="356"/>
        <end position="376"/>
    </location>
</feature>
<evidence type="ECO:0000259" key="8">
    <source>
        <dbReference type="Pfam" id="PF06738"/>
    </source>
</evidence>
<feature type="transmembrane region" description="Helical" evidence="7">
    <location>
        <begin position="150"/>
        <end position="169"/>
    </location>
</feature>
<feature type="domain" description="Threonine/Serine exporter ThrE" evidence="9">
    <location>
        <begin position="314"/>
        <end position="438"/>
    </location>
</feature>
<dbReference type="InterPro" id="IPR050539">
    <property type="entry name" value="ThrE_Dicarb/AminoAcid_Exp"/>
</dbReference>